<feature type="domain" description="Carbohydrate kinase PfkB" evidence="4">
    <location>
        <begin position="1"/>
        <end position="296"/>
    </location>
</feature>
<protein>
    <submittedName>
        <fullName evidence="5">Sugar kinase</fullName>
    </submittedName>
</protein>
<keyword evidence="6" id="KW-1185">Reference proteome</keyword>
<dbReference type="SUPFAM" id="SSF53613">
    <property type="entry name" value="Ribokinase-like"/>
    <property type="match status" value="1"/>
</dbReference>
<evidence type="ECO:0000256" key="1">
    <source>
        <dbReference type="ARBA" id="ARBA00010688"/>
    </source>
</evidence>
<keyword evidence="2" id="KW-0808">Transferase</keyword>
<dbReference type="CDD" id="cd01166">
    <property type="entry name" value="KdgK"/>
    <property type="match status" value="1"/>
</dbReference>
<evidence type="ECO:0000259" key="4">
    <source>
        <dbReference type="Pfam" id="PF00294"/>
    </source>
</evidence>
<gene>
    <name evidence="5" type="ORF">ACFQFQ_25420</name>
</gene>
<dbReference type="PROSITE" id="PS00584">
    <property type="entry name" value="PFKB_KINASES_2"/>
    <property type="match status" value="1"/>
</dbReference>
<evidence type="ECO:0000256" key="3">
    <source>
        <dbReference type="ARBA" id="ARBA00022777"/>
    </source>
</evidence>
<dbReference type="PANTHER" id="PTHR43085:SF15">
    <property type="entry name" value="2-DEHYDRO-3-DEOXYGLUCONOKINASE"/>
    <property type="match status" value="1"/>
</dbReference>
<comment type="caution">
    <text evidence="5">The sequence shown here is derived from an EMBL/GenBank/DDBJ whole genome shotgun (WGS) entry which is preliminary data.</text>
</comment>
<organism evidence="5 6">
    <name type="scientific">Sulfitobacter porphyrae</name>
    <dbReference type="NCBI Taxonomy" id="1246864"/>
    <lineage>
        <taxon>Bacteria</taxon>
        <taxon>Pseudomonadati</taxon>
        <taxon>Pseudomonadota</taxon>
        <taxon>Alphaproteobacteria</taxon>
        <taxon>Rhodobacterales</taxon>
        <taxon>Roseobacteraceae</taxon>
        <taxon>Sulfitobacter</taxon>
    </lineage>
</organism>
<sequence>MTRILAIGECMVEMAPTVLVDTYKMGFAGDTMNTAWYLRRLLGPDHQVDYFTAVGTDSASDQMLGFLEQAGIGTDHITRRADRTVGLYMVQLNNGERSFNYWRGQSAARTLAQDDTLLTNALKGADVAYFSGITIAILPEGDRARILAVLATFKAAGGTVVFDPNLRPKLWDSKEDMTCAIMQAAAVSSISLPSHEDEAEWFGDADSAATAARYAKAGARTVLVKNGPAEILIHADDTITTINPEKIDTVVDTTAAGDSFNAGYLAALLQGASETEAAVAGAVLAGKVIRSRGALVPQAT</sequence>
<reference evidence="6" key="1">
    <citation type="journal article" date="2019" name="Int. J. Syst. Evol. Microbiol.">
        <title>The Global Catalogue of Microorganisms (GCM) 10K type strain sequencing project: providing services to taxonomists for standard genome sequencing and annotation.</title>
        <authorList>
            <consortium name="The Broad Institute Genomics Platform"/>
            <consortium name="The Broad Institute Genome Sequencing Center for Infectious Disease"/>
            <person name="Wu L."/>
            <person name="Ma J."/>
        </authorList>
    </citation>
    <scope>NUCLEOTIDE SEQUENCE [LARGE SCALE GENOMIC DNA]</scope>
    <source>
        <strain evidence="6">CCUG 66188</strain>
    </source>
</reference>
<comment type="similarity">
    <text evidence="1">Belongs to the carbohydrate kinase PfkB family.</text>
</comment>
<keyword evidence="3 5" id="KW-0418">Kinase</keyword>
<dbReference type="Gene3D" id="3.40.1190.20">
    <property type="match status" value="1"/>
</dbReference>
<accession>A0ABW2B8R7</accession>
<evidence type="ECO:0000313" key="5">
    <source>
        <dbReference type="EMBL" id="MFC6762094.1"/>
    </source>
</evidence>
<dbReference type="PANTHER" id="PTHR43085">
    <property type="entry name" value="HEXOKINASE FAMILY MEMBER"/>
    <property type="match status" value="1"/>
</dbReference>
<evidence type="ECO:0000256" key="2">
    <source>
        <dbReference type="ARBA" id="ARBA00022679"/>
    </source>
</evidence>
<dbReference type="InterPro" id="IPR011611">
    <property type="entry name" value="PfkB_dom"/>
</dbReference>
<dbReference type="GO" id="GO:0016301">
    <property type="term" value="F:kinase activity"/>
    <property type="evidence" value="ECO:0007669"/>
    <property type="project" value="UniProtKB-KW"/>
</dbReference>
<dbReference type="Proteomes" id="UP001596353">
    <property type="component" value="Unassembled WGS sequence"/>
</dbReference>
<evidence type="ECO:0000313" key="6">
    <source>
        <dbReference type="Proteomes" id="UP001596353"/>
    </source>
</evidence>
<dbReference type="InterPro" id="IPR029056">
    <property type="entry name" value="Ribokinase-like"/>
</dbReference>
<dbReference type="InterPro" id="IPR050306">
    <property type="entry name" value="PfkB_Carbo_kinase"/>
</dbReference>
<dbReference type="InterPro" id="IPR002173">
    <property type="entry name" value="Carboh/pur_kinase_PfkB_CS"/>
</dbReference>
<dbReference type="Pfam" id="PF00294">
    <property type="entry name" value="PfkB"/>
    <property type="match status" value="1"/>
</dbReference>
<proteinExistence type="inferred from homology"/>
<dbReference type="EMBL" id="JBHSWG010000003">
    <property type="protein sequence ID" value="MFC6762094.1"/>
    <property type="molecule type" value="Genomic_DNA"/>
</dbReference>
<name>A0ABW2B8R7_9RHOB</name>